<name>A0A2P2QI03_RHIMU</name>
<sequence>MNIIGQENSKSKRAN</sequence>
<dbReference type="EMBL" id="GGEC01086135">
    <property type="protein sequence ID" value="MBX66619.1"/>
    <property type="molecule type" value="Transcribed_RNA"/>
</dbReference>
<reference evidence="1" key="1">
    <citation type="submission" date="2018-02" db="EMBL/GenBank/DDBJ databases">
        <title>Rhizophora mucronata_Transcriptome.</title>
        <authorList>
            <person name="Meera S.P."/>
            <person name="Sreeshan A."/>
            <person name="Augustine A."/>
        </authorList>
    </citation>
    <scope>NUCLEOTIDE SEQUENCE</scope>
    <source>
        <tissue evidence="1">Leaf</tissue>
    </source>
</reference>
<organism evidence="1">
    <name type="scientific">Rhizophora mucronata</name>
    <name type="common">Asiatic mangrove</name>
    <dbReference type="NCBI Taxonomy" id="61149"/>
    <lineage>
        <taxon>Eukaryota</taxon>
        <taxon>Viridiplantae</taxon>
        <taxon>Streptophyta</taxon>
        <taxon>Embryophyta</taxon>
        <taxon>Tracheophyta</taxon>
        <taxon>Spermatophyta</taxon>
        <taxon>Magnoliopsida</taxon>
        <taxon>eudicotyledons</taxon>
        <taxon>Gunneridae</taxon>
        <taxon>Pentapetalae</taxon>
        <taxon>rosids</taxon>
        <taxon>fabids</taxon>
        <taxon>Malpighiales</taxon>
        <taxon>Rhizophoraceae</taxon>
        <taxon>Rhizophora</taxon>
    </lineage>
</organism>
<accession>A0A2P2QI03</accession>
<proteinExistence type="predicted"/>
<evidence type="ECO:0000313" key="1">
    <source>
        <dbReference type="EMBL" id="MBX66619.1"/>
    </source>
</evidence>
<protein>
    <submittedName>
        <fullName evidence="1">Uncharacterized protein</fullName>
    </submittedName>
</protein>